<dbReference type="InterPro" id="IPR020103">
    <property type="entry name" value="PsdUridine_synth_cat_dom_sf"/>
</dbReference>
<dbReference type="InterPro" id="IPR001406">
    <property type="entry name" value="PsdUridine_synth_TruA"/>
</dbReference>
<feature type="active site" description="Nucleophile" evidence="4">
    <location>
        <position position="74"/>
    </location>
</feature>
<name>A0ABX1GFK7_9GAMM</name>
<feature type="domain" description="Pseudouridine synthase I TruA alpha/beta" evidence="6">
    <location>
        <begin position="29"/>
        <end position="125"/>
    </location>
</feature>
<dbReference type="Pfam" id="PF01416">
    <property type="entry name" value="PseudoU_synth_1"/>
    <property type="match status" value="2"/>
</dbReference>
<keyword evidence="2 4" id="KW-0819">tRNA processing</keyword>
<dbReference type="GO" id="GO:0160147">
    <property type="term" value="F:tRNA pseudouridine(38-40) synthase activity"/>
    <property type="evidence" value="ECO:0007669"/>
    <property type="project" value="UniProtKB-EC"/>
</dbReference>
<organism evidence="7 8">
    <name type="scientific">Spongiibacter thalassae</name>
    <dbReference type="NCBI Taxonomy" id="2721624"/>
    <lineage>
        <taxon>Bacteria</taxon>
        <taxon>Pseudomonadati</taxon>
        <taxon>Pseudomonadota</taxon>
        <taxon>Gammaproteobacteria</taxon>
        <taxon>Cellvibrionales</taxon>
        <taxon>Spongiibacteraceae</taxon>
        <taxon>Spongiibacter</taxon>
    </lineage>
</organism>
<feature type="domain" description="Pseudouridine synthase I TruA alpha/beta" evidence="6">
    <location>
        <begin position="166"/>
        <end position="267"/>
    </location>
</feature>
<feature type="binding site" evidence="4">
    <location>
        <position position="132"/>
    </location>
    <ligand>
        <name>substrate</name>
    </ligand>
</feature>
<dbReference type="PANTHER" id="PTHR11142">
    <property type="entry name" value="PSEUDOURIDYLATE SYNTHASE"/>
    <property type="match status" value="1"/>
</dbReference>
<dbReference type="InterPro" id="IPR020094">
    <property type="entry name" value="TruA/RsuA/RluB/E/F_N"/>
</dbReference>
<keyword evidence="3 4" id="KW-0413">Isomerase</keyword>
<gene>
    <name evidence="4 7" type="primary">truA</name>
    <name evidence="7" type="ORF">HCU74_06090</name>
</gene>
<comment type="caution">
    <text evidence="7">The sequence shown here is derived from an EMBL/GenBank/DDBJ whole genome shotgun (WGS) entry which is preliminary data.</text>
</comment>
<evidence type="ECO:0000256" key="5">
    <source>
        <dbReference type="RuleBase" id="RU003792"/>
    </source>
</evidence>
<dbReference type="EC" id="5.4.99.12" evidence="4"/>
<comment type="function">
    <text evidence="4">Formation of pseudouridine at positions 38, 39 and 40 in the anticodon stem and loop of transfer RNAs.</text>
</comment>
<dbReference type="NCBIfam" id="TIGR00071">
    <property type="entry name" value="hisT_truA"/>
    <property type="match status" value="1"/>
</dbReference>
<evidence type="ECO:0000256" key="4">
    <source>
        <dbReference type="HAMAP-Rule" id="MF_00171"/>
    </source>
</evidence>
<evidence type="ECO:0000313" key="8">
    <source>
        <dbReference type="Proteomes" id="UP000765845"/>
    </source>
</evidence>
<evidence type="ECO:0000313" key="7">
    <source>
        <dbReference type="EMBL" id="NKI16989.1"/>
    </source>
</evidence>
<dbReference type="HAMAP" id="MF_00171">
    <property type="entry name" value="TruA"/>
    <property type="match status" value="1"/>
</dbReference>
<proteinExistence type="inferred from homology"/>
<evidence type="ECO:0000259" key="6">
    <source>
        <dbReference type="Pfam" id="PF01416"/>
    </source>
</evidence>
<dbReference type="PIRSF" id="PIRSF001430">
    <property type="entry name" value="tRNA_psdUrid_synth"/>
    <property type="match status" value="1"/>
</dbReference>
<dbReference type="SUPFAM" id="SSF55120">
    <property type="entry name" value="Pseudouridine synthase"/>
    <property type="match status" value="1"/>
</dbReference>
<protein>
    <recommendedName>
        <fullName evidence="4">tRNA pseudouridine synthase A</fullName>
        <ecNumber evidence="4">5.4.99.12</ecNumber>
    </recommendedName>
    <alternativeName>
        <fullName evidence="4">tRNA pseudouridine(38-40) synthase</fullName>
    </alternativeName>
    <alternativeName>
        <fullName evidence="4">tRNA pseudouridylate synthase I</fullName>
    </alternativeName>
    <alternativeName>
        <fullName evidence="4">tRNA-uridine isomerase I</fullName>
    </alternativeName>
</protein>
<dbReference type="RefSeq" id="WP_168450039.1">
    <property type="nucleotide sequence ID" value="NZ_JAAWWK010000002.1"/>
</dbReference>
<dbReference type="CDD" id="cd02570">
    <property type="entry name" value="PseudoU_synth_EcTruA"/>
    <property type="match status" value="1"/>
</dbReference>
<comment type="subunit">
    <text evidence="4">Homodimer.</text>
</comment>
<evidence type="ECO:0000256" key="1">
    <source>
        <dbReference type="ARBA" id="ARBA00009375"/>
    </source>
</evidence>
<evidence type="ECO:0000256" key="3">
    <source>
        <dbReference type="ARBA" id="ARBA00023235"/>
    </source>
</evidence>
<sequence>MESSHLPEGFTRVDSTPLPAGTRIAMGIEYHGSPFRGWQSQAKPRVPTIQDALEGALSSVAAKPVTVICAGRTDAGVHASSQVVHFDAPSPRSQKAWLAGCNSLLPDEVAVKWVTAVDSEFHARFSATARRYRYLILNQPTRSAQLVKAITHCDQPLDAALMHKEAQCLLGEQDFSAFRAASCQSLSPMRNIHFIRVERFGRLVMIDIQGNAFLHHMVRNIAGVLMAVGGGQAKPGWTAEVLASKDRTQGGVTAKPHGLYLVDVSYPAAFNLPKAPIGPEFIRTFAADFAAEADEIC</sequence>
<comment type="similarity">
    <text evidence="1 4 5">Belongs to the tRNA pseudouridine synthase TruA family.</text>
</comment>
<reference evidence="7 8" key="1">
    <citation type="submission" date="2020-04" db="EMBL/GenBank/DDBJ databases">
        <authorList>
            <person name="Yoon J."/>
        </authorList>
    </citation>
    <scope>NUCLEOTIDE SEQUENCE [LARGE SCALE GENOMIC DNA]</scope>
    <source>
        <strain evidence="7 8">KMU-166</strain>
    </source>
</reference>
<dbReference type="EMBL" id="JAAWWK010000002">
    <property type="protein sequence ID" value="NKI16989.1"/>
    <property type="molecule type" value="Genomic_DNA"/>
</dbReference>
<accession>A0ABX1GFK7</accession>
<dbReference type="InterPro" id="IPR020095">
    <property type="entry name" value="PsdUridine_synth_TruA_C"/>
</dbReference>
<keyword evidence="8" id="KW-1185">Reference proteome</keyword>
<dbReference type="PANTHER" id="PTHR11142:SF0">
    <property type="entry name" value="TRNA PSEUDOURIDINE SYNTHASE-LIKE 1"/>
    <property type="match status" value="1"/>
</dbReference>
<dbReference type="Gene3D" id="3.30.70.580">
    <property type="entry name" value="Pseudouridine synthase I, catalytic domain, N-terminal subdomain"/>
    <property type="match status" value="1"/>
</dbReference>
<dbReference type="InterPro" id="IPR020097">
    <property type="entry name" value="PsdUridine_synth_TruA_a/b_dom"/>
</dbReference>
<evidence type="ECO:0000256" key="2">
    <source>
        <dbReference type="ARBA" id="ARBA00022694"/>
    </source>
</evidence>
<dbReference type="Gene3D" id="3.30.70.660">
    <property type="entry name" value="Pseudouridine synthase I, catalytic domain, C-terminal subdomain"/>
    <property type="match status" value="1"/>
</dbReference>
<dbReference type="Proteomes" id="UP000765845">
    <property type="component" value="Unassembled WGS sequence"/>
</dbReference>
<comment type="caution">
    <text evidence="4">Lacks conserved residue(s) required for the propagation of feature annotation.</text>
</comment>
<comment type="catalytic activity">
    <reaction evidence="4 5">
        <text>uridine(38/39/40) in tRNA = pseudouridine(38/39/40) in tRNA</text>
        <dbReference type="Rhea" id="RHEA:22376"/>
        <dbReference type="Rhea" id="RHEA-COMP:10085"/>
        <dbReference type="Rhea" id="RHEA-COMP:10087"/>
        <dbReference type="ChEBI" id="CHEBI:65314"/>
        <dbReference type="ChEBI" id="CHEBI:65315"/>
        <dbReference type="EC" id="5.4.99.12"/>
    </reaction>
</comment>